<dbReference type="EMBL" id="LYPA01000064">
    <property type="protein sequence ID" value="OBR64829.1"/>
    <property type="molecule type" value="Genomic_DNA"/>
</dbReference>
<dbReference type="UniPathway" id="UPA00079"/>
<comment type="catalytic activity">
    <reaction evidence="4">
        <text>chorismate = 3-[(1-carboxyvinyl)-oxy]benzoate + H2O</text>
        <dbReference type="Rhea" id="RHEA:40051"/>
        <dbReference type="ChEBI" id="CHEBI:15377"/>
        <dbReference type="ChEBI" id="CHEBI:29748"/>
        <dbReference type="ChEBI" id="CHEBI:76981"/>
        <dbReference type="EC" id="4.2.1.151"/>
    </reaction>
</comment>
<comment type="function">
    <text evidence="4">Catalyzes the dehydration of chorismate into 3-[(1-carboxyvinyl)oxy]benzoate, a step in the biosynthesis of menaquinone (MK, vitamin K2).</text>
</comment>
<dbReference type="Pfam" id="PF02621">
    <property type="entry name" value="VitK2_biosynth"/>
    <property type="match status" value="1"/>
</dbReference>
<proteinExistence type="inferred from homology"/>
<evidence type="ECO:0000256" key="1">
    <source>
        <dbReference type="ARBA" id="ARBA00004863"/>
    </source>
</evidence>
<sequence length="286" mass="31904">MGLKRPIIIGEIDYANAWPLFHGLDDKGMDGLYRLVAAVPSKLNGMLSAGELDVSAISSFSYGKHVDQYTLLPGLSVGTVGRVHSILLFLKQPIAKAKPGTIAVTTTSETSVNLLKIIMAKRFQCNPSYIPAEPNLDEMLKTADAALLIGDPAIAASWQNHSYEVLDLGQLWQEWTGLGMTYAVVAARKEAVEKNPDGIADVYRLLKECRIRNCAETEPLVDEACSRLGGTRDYWRMYFETLQYDFCPRLQEGLELYFRLAKEMELLPQDVKLSFLELQSPLKVKE</sequence>
<dbReference type="InterPro" id="IPR030868">
    <property type="entry name" value="MqnA"/>
</dbReference>
<organism evidence="5 6">
    <name type="scientific">Paenibacillus oryzae</name>
    <dbReference type="NCBI Taxonomy" id="1844972"/>
    <lineage>
        <taxon>Bacteria</taxon>
        <taxon>Bacillati</taxon>
        <taxon>Bacillota</taxon>
        <taxon>Bacilli</taxon>
        <taxon>Bacillales</taxon>
        <taxon>Paenibacillaceae</taxon>
        <taxon>Paenibacillus</taxon>
    </lineage>
</organism>
<evidence type="ECO:0000256" key="2">
    <source>
        <dbReference type="ARBA" id="ARBA00022428"/>
    </source>
</evidence>
<dbReference type="HAMAP" id="MF_00995">
    <property type="entry name" value="MqnA"/>
    <property type="match status" value="1"/>
</dbReference>
<name>A0A1A5YGW7_9BACL</name>
<gene>
    <name evidence="4" type="primary">mqnA</name>
    <name evidence="5" type="ORF">A7K91_04395</name>
</gene>
<comment type="similarity">
    <text evidence="4">Belongs to the MqnA/MqnD family. MqnA subfamily.</text>
</comment>
<dbReference type="AlphaFoldDB" id="A0A1A5YGW7"/>
<dbReference type="RefSeq" id="WP_068683911.1">
    <property type="nucleotide sequence ID" value="NZ_LYPA01000064.1"/>
</dbReference>
<protein>
    <recommendedName>
        <fullName evidence="4">Chorismate dehydratase</fullName>
        <ecNumber evidence="4">4.2.1.151</ecNumber>
    </recommendedName>
    <alternativeName>
        <fullName evidence="4">Menaquinone biosynthetic enzyme MqnA</fullName>
    </alternativeName>
</protein>
<dbReference type="PANTHER" id="PTHR37690:SF1">
    <property type="entry name" value="CHORISMATE DEHYDRATASE"/>
    <property type="match status" value="1"/>
</dbReference>
<evidence type="ECO:0000313" key="5">
    <source>
        <dbReference type="EMBL" id="OBR64829.1"/>
    </source>
</evidence>
<evidence type="ECO:0000256" key="4">
    <source>
        <dbReference type="HAMAP-Rule" id="MF_00995"/>
    </source>
</evidence>
<reference evidence="5 6" key="1">
    <citation type="submission" date="2016-05" db="EMBL/GenBank/DDBJ databases">
        <title>Paenibacillus oryzae. sp. nov., isolated from the rice root.</title>
        <authorList>
            <person name="Zhang J."/>
            <person name="Zhang X."/>
        </authorList>
    </citation>
    <scope>NUCLEOTIDE SEQUENCE [LARGE SCALE GENOMIC DNA]</scope>
    <source>
        <strain evidence="5 6">1DrF-4</strain>
    </source>
</reference>
<dbReference type="Proteomes" id="UP000092024">
    <property type="component" value="Unassembled WGS sequence"/>
</dbReference>
<accession>A0A1A5YGW7</accession>
<dbReference type="Gene3D" id="3.40.190.10">
    <property type="entry name" value="Periplasmic binding protein-like II"/>
    <property type="match status" value="2"/>
</dbReference>
<keyword evidence="2 4" id="KW-0474">Menaquinone biosynthesis</keyword>
<evidence type="ECO:0000256" key="3">
    <source>
        <dbReference type="ARBA" id="ARBA00023239"/>
    </source>
</evidence>
<dbReference type="CDD" id="cd13634">
    <property type="entry name" value="PBP2_Sco4506"/>
    <property type="match status" value="1"/>
</dbReference>
<keyword evidence="6" id="KW-1185">Reference proteome</keyword>
<comment type="pathway">
    <text evidence="1 4">Quinol/quinone metabolism; menaquinone biosynthesis.</text>
</comment>
<keyword evidence="3 4" id="KW-0456">Lyase</keyword>
<dbReference type="EC" id="4.2.1.151" evidence="4"/>
<dbReference type="PANTHER" id="PTHR37690">
    <property type="entry name" value="CHORISMATE DEHYDRATASE"/>
    <property type="match status" value="1"/>
</dbReference>
<dbReference type="OrthoDB" id="9810112at2"/>
<dbReference type="GO" id="GO:0016836">
    <property type="term" value="F:hydro-lyase activity"/>
    <property type="evidence" value="ECO:0007669"/>
    <property type="project" value="UniProtKB-UniRule"/>
</dbReference>
<dbReference type="GO" id="GO:0009234">
    <property type="term" value="P:menaquinone biosynthetic process"/>
    <property type="evidence" value="ECO:0007669"/>
    <property type="project" value="UniProtKB-UniRule"/>
</dbReference>
<evidence type="ECO:0000313" key="6">
    <source>
        <dbReference type="Proteomes" id="UP000092024"/>
    </source>
</evidence>
<dbReference type="SUPFAM" id="SSF53850">
    <property type="entry name" value="Periplasmic binding protein-like II"/>
    <property type="match status" value="1"/>
</dbReference>
<comment type="caution">
    <text evidence="5">The sequence shown here is derived from an EMBL/GenBank/DDBJ whole genome shotgun (WGS) entry which is preliminary data.</text>
</comment>
<dbReference type="InterPro" id="IPR003773">
    <property type="entry name" value="Menaquinone_biosynth"/>
</dbReference>
<dbReference type="STRING" id="1844972.A7K91_04395"/>